<gene>
    <name evidence="1" type="primary">thiS</name>
    <name evidence="1" type="ORF">KDW03_06945</name>
</gene>
<dbReference type="PANTHER" id="PTHR34472:SF1">
    <property type="entry name" value="SULFUR CARRIER PROTEIN THIS"/>
    <property type="match status" value="1"/>
</dbReference>
<proteinExistence type="predicted"/>
<evidence type="ECO:0000313" key="1">
    <source>
        <dbReference type="EMBL" id="URA09238.1"/>
    </source>
</evidence>
<name>A0AAX3BAF0_9SPIR</name>
<protein>
    <submittedName>
        <fullName evidence="1">Sulfur carrier protein ThiS</fullName>
    </submittedName>
</protein>
<organism evidence="1 2">
    <name type="scientific">Thermospira aquatica</name>
    <dbReference type="NCBI Taxonomy" id="2828656"/>
    <lineage>
        <taxon>Bacteria</taxon>
        <taxon>Pseudomonadati</taxon>
        <taxon>Spirochaetota</taxon>
        <taxon>Spirochaetia</taxon>
        <taxon>Brevinematales</taxon>
        <taxon>Thermospiraceae</taxon>
        <taxon>Thermospira</taxon>
    </lineage>
</organism>
<sequence>MHLVINGEKKEYANKSLNITELLEIEKVKNPDVVSVQLNGQFVDKVNYSTTSLKEGDEVEFLYFIGGGK</sequence>
<dbReference type="CDD" id="cd00565">
    <property type="entry name" value="Ubl_ThiS"/>
    <property type="match status" value="1"/>
</dbReference>
<dbReference type="InterPro" id="IPR012675">
    <property type="entry name" value="Beta-grasp_dom_sf"/>
</dbReference>
<dbReference type="Pfam" id="PF02597">
    <property type="entry name" value="ThiS"/>
    <property type="match status" value="1"/>
</dbReference>
<dbReference type="EMBL" id="CP073355">
    <property type="protein sequence ID" value="URA09238.1"/>
    <property type="molecule type" value="Genomic_DNA"/>
</dbReference>
<dbReference type="KEGG" id="taqu:KDW03_06945"/>
<dbReference type="InterPro" id="IPR003749">
    <property type="entry name" value="ThiS/MoaD-like"/>
</dbReference>
<dbReference type="RefSeq" id="WP_271434364.1">
    <property type="nucleotide sequence ID" value="NZ_CP073355.1"/>
</dbReference>
<dbReference type="SUPFAM" id="SSF54285">
    <property type="entry name" value="MoaD/ThiS"/>
    <property type="match status" value="1"/>
</dbReference>
<reference evidence="1" key="2">
    <citation type="submission" date="2022-06" db="EMBL/GenBank/DDBJ databases">
        <title>Thermospira aquatica gen. nov., sp. nov.</title>
        <authorList>
            <person name="Ben Ali Gam Z."/>
            <person name="Labat M."/>
        </authorList>
    </citation>
    <scope>NUCLEOTIDE SEQUENCE</scope>
    <source>
        <strain evidence="1">F1F22</strain>
    </source>
</reference>
<reference evidence="1" key="1">
    <citation type="submission" date="2021-04" db="EMBL/GenBank/DDBJ databases">
        <authorList>
            <person name="Postec A."/>
        </authorList>
    </citation>
    <scope>NUCLEOTIDE SEQUENCE</scope>
    <source>
        <strain evidence="1">F1F22</strain>
    </source>
</reference>
<dbReference type="Proteomes" id="UP001056539">
    <property type="component" value="Chromosome"/>
</dbReference>
<evidence type="ECO:0000313" key="2">
    <source>
        <dbReference type="Proteomes" id="UP001056539"/>
    </source>
</evidence>
<dbReference type="NCBIfam" id="TIGR01683">
    <property type="entry name" value="thiS"/>
    <property type="match status" value="1"/>
</dbReference>
<keyword evidence="2" id="KW-1185">Reference proteome</keyword>
<dbReference type="InterPro" id="IPR016155">
    <property type="entry name" value="Mopterin_synth/thiamin_S_b"/>
</dbReference>
<dbReference type="Gene3D" id="3.10.20.30">
    <property type="match status" value="1"/>
</dbReference>
<dbReference type="InterPro" id="IPR010035">
    <property type="entry name" value="Thi_S"/>
</dbReference>
<dbReference type="AlphaFoldDB" id="A0AAX3BAF0"/>
<dbReference type="PANTHER" id="PTHR34472">
    <property type="entry name" value="SULFUR CARRIER PROTEIN THIS"/>
    <property type="match status" value="1"/>
</dbReference>
<accession>A0AAX3BAF0</accession>